<reference evidence="3 4" key="1">
    <citation type="submission" date="2024-04" db="EMBL/GenBank/DDBJ databases">
        <title>Phyllosticta paracitricarpa is synonymous to the EU quarantine fungus P. citricarpa based on phylogenomic analyses.</title>
        <authorList>
            <consortium name="Lawrence Berkeley National Laboratory"/>
            <person name="Van ingen-buijs V.A."/>
            <person name="Van westerhoven A.C."/>
            <person name="Haridas S."/>
            <person name="Skiadas P."/>
            <person name="Martin F."/>
            <person name="Groenewald J.Z."/>
            <person name="Crous P.W."/>
            <person name="Seidl M.F."/>
        </authorList>
    </citation>
    <scope>NUCLEOTIDE SEQUENCE [LARGE SCALE GENOMIC DNA]</scope>
    <source>
        <strain evidence="3 4">CBS 141358</strain>
    </source>
</reference>
<organism evidence="3 4">
    <name type="scientific">Phyllosticta paracitricarpa</name>
    <dbReference type="NCBI Taxonomy" id="2016321"/>
    <lineage>
        <taxon>Eukaryota</taxon>
        <taxon>Fungi</taxon>
        <taxon>Dikarya</taxon>
        <taxon>Ascomycota</taxon>
        <taxon>Pezizomycotina</taxon>
        <taxon>Dothideomycetes</taxon>
        <taxon>Dothideomycetes incertae sedis</taxon>
        <taxon>Botryosphaeriales</taxon>
        <taxon>Phyllostictaceae</taxon>
        <taxon>Phyllosticta</taxon>
    </lineage>
</organism>
<dbReference type="Pfam" id="PF26118">
    <property type="entry name" value="DUF8035"/>
    <property type="match status" value="1"/>
</dbReference>
<evidence type="ECO:0000313" key="4">
    <source>
        <dbReference type="Proteomes" id="UP001367316"/>
    </source>
</evidence>
<evidence type="ECO:0000313" key="3">
    <source>
        <dbReference type="EMBL" id="KAK7613009.1"/>
    </source>
</evidence>
<protein>
    <recommendedName>
        <fullName evidence="2">DUF8035 domain-containing protein</fullName>
    </recommendedName>
</protein>
<feature type="compositionally biased region" description="Basic and acidic residues" evidence="1">
    <location>
        <begin position="138"/>
        <end position="149"/>
    </location>
</feature>
<accession>A0ABR1NCT2</accession>
<name>A0ABR1NCT2_9PEZI</name>
<keyword evidence="4" id="KW-1185">Reference proteome</keyword>
<proteinExistence type="predicted"/>
<feature type="region of interest" description="Disordered" evidence="1">
    <location>
        <begin position="206"/>
        <end position="227"/>
    </location>
</feature>
<evidence type="ECO:0000259" key="2">
    <source>
        <dbReference type="Pfam" id="PF26118"/>
    </source>
</evidence>
<dbReference type="EMBL" id="JBBPBF010000008">
    <property type="protein sequence ID" value="KAK7613009.1"/>
    <property type="molecule type" value="Genomic_DNA"/>
</dbReference>
<evidence type="ECO:0000256" key="1">
    <source>
        <dbReference type="SAM" id="MobiDB-lite"/>
    </source>
</evidence>
<dbReference type="Proteomes" id="UP001367316">
    <property type="component" value="Unassembled WGS sequence"/>
</dbReference>
<dbReference type="PANTHER" id="PTHR42081">
    <property type="entry name" value="ZINC FINGER PROTEIN DHHC DOMAIN CONTAINING PROTEIN"/>
    <property type="match status" value="1"/>
</dbReference>
<feature type="domain" description="DUF8035" evidence="2">
    <location>
        <begin position="232"/>
        <end position="284"/>
    </location>
</feature>
<dbReference type="PANTHER" id="PTHR42081:SF1">
    <property type="entry name" value="ZINC FINGER PROTEIN DHHC DOMAIN CONTAINING PROTEIN"/>
    <property type="match status" value="1"/>
</dbReference>
<feature type="compositionally biased region" description="Basic and acidic residues" evidence="1">
    <location>
        <begin position="112"/>
        <end position="128"/>
    </location>
</feature>
<sequence length="292" mass="33718">MSKKKLWTTSIYHGNGILFESHPEYFCPLADLLFQSGDEYAIIPKEFERRETKKETLDYFSLPWEWDKSGSDHIVILKELENRETDLLFDHTKLLRSRGVFGSWNEFKGKSGRTDFKDAPESKSHMNDADDDVAQDAEPQHESHYRESMSLEPDQEATIDASGELALEETSFSALKADAPFNSRGILLNAPQTPKGIIRKLTETFPEDPHPVREGVAPTKDAKKRKDFPTDTRWTKIDRQLISPEALEEVKERFEERADCVIVLRVLTKDEIEVLADRTWEIRETKMKQEEG</sequence>
<comment type="caution">
    <text evidence="3">The sequence shown here is derived from an EMBL/GenBank/DDBJ whole genome shotgun (WGS) entry which is preliminary data.</text>
</comment>
<gene>
    <name evidence="3" type="ORF">JOL62DRAFT_633866</name>
</gene>
<feature type="region of interest" description="Disordered" evidence="1">
    <location>
        <begin position="112"/>
        <end position="153"/>
    </location>
</feature>
<dbReference type="InterPro" id="IPR058348">
    <property type="entry name" value="DUF8035"/>
</dbReference>